<dbReference type="SMART" id="SM00722">
    <property type="entry name" value="CASH"/>
    <property type="match status" value="2"/>
</dbReference>
<organism evidence="3 4">
    <name type="scientific">Oligella urethralis DNF00040</name>
    <dbReference type="NCBI Taxonomy" id="1401065"/>
    <lineage>
        <taxon>Bacteria</taxon>
        <taxon>Pseudomonadati</taxon>
        <taxon>Pseudomonadota</taxon>
        <taxon>Betaproteobacteria</taxon>
        <taxon>Burkholderiales</taxon>
        <taxon>Alcaligenaceae</taxon>
        <taxon>Oligella</taxon>
    </lineage>
</organism>
<dbReference type="NCBIfam" id="TIGR04247">
    <property type="entry name" value="NosD_copper_fam"/>
    <property type="match status" value="1"/>
</dbReference>
<feature type="domain" description="Carbohydrate-binding/sugar hydrolysis" evidence="2">
    <location>
        <begin position="204"/>
        <end position="364"/>
    </location>
</feature>
<dbReference type="NCBIfam" id="TIGR03804">
    <property type="entry name" value="para_beta_helix"/>
    <property type="match status" value="1"/>
</dbReference>
<dbReference type="InterPro" id="IPR007742">
    <property type="entry name" value="NosD_dom"/>
</dbReference>
<proteinExistence type="predicted"/>
<protein>
    <submittedName>
        <fullName evidence="3">Carbohydrate-binding protein</fullName>
    </submittedName>
</protein>
<evidence type="ECO:0000256" key="1">
    <source>
        <dbReference type="SAM" id="SignalP"/>
    </source>
</evidence>
<feature type="chain" id="PRO_5001915747" evidence="1">
    <location>
        <begin position="30"/>
        <end position="435"/>
    </location>
</feature>
<dbReference type="Gene3D" id="2.160.20.10">
    <property type="entry name" value="Single-stranded right-handed beta-helix, Pectin lyase-like"/>
    <property type="match status" value="2"/>
</dbReference>
<dbReference type="InterPro" id="IPR006633">
    <property type="entry name" value="Carb-bd_sugar_hydrolysis-dom"/>
</dbReference>
<dbReference type="InterPro" id="IPR006626">
    <property type="entry name" value="PbH1"/>
</dbReference>
<evidence type="ECO:0000313" key="3">
    <source>
        <dbReference type="EMBL" id="KGF30286.1"/>
    </source>
</evidence>
<dbReference type="eggNOG" id="COG3420">
    <property type="taxonomic scope" value="Bacteria"/>
</dbReference>
<reference evidence="3 4" key="1">
    <citation type="submission" date="2014-07" db="EMBL/GenBank/DDBJ databases">
        <authorList>
            <person name="McCorrison J."/>
            <person name="Sanka R."/>
            <person name="Torralba M."/>
            <person name="Gillis M."/>
            <person name="Haft D.H."/>
            <person name="Methe B."/>
            <person name="Sutton G."/>
            <person name="Nelson K.E."/>
        </authorList>
    </citation>
    <scope>NUCLEOTIDE SEQUENCE [LARGE SCALE GENOMIC DNA]</scope>
    <source>
        <strain evidence="3 4">DNF00040</strain>
    </source>
</reference>
<dbReference type="SUPFAM" id="SSF51126">
    <property type="entry name" value="Pectin lyase-like"/>
    <property type="match status" value="1"/>
</dbReference>
<feature type="signal peptide" evidence="1">
    <location>
        <begin position="1"/>
        <end position="29"/>
    </location>
</feature>
<gene>
    <name evidence="3" type="ORF">HMPREF2130_07465</name>
</gene>
<keyword evidence="4" id="KW-1185">Reference proteome</keyword>
<dbReference type="Proteomes" id="UP000029629">
    <property type="component" value="Unassembled WGS sequence"/>
</dbReference>
<dbReference type="InterPro" id="IPR026464">
    <property type="entry name" value="NosD_copper_fam"/>
</dbReference>
<name>A0A095Z7L2_9BURK</name>
<dbReference type="SMART" id="SM00710">
    <property type="entry name" value="PbH1"/>
    <property type="match status" value="9"/>
</dbReference>
<dbReference type="EMBL" id="JRNI01000028">
    <property type="protein sequence ID" value="KGF30286.1"/>
    <property type="molecule type" value="Genomic_DNA"/>
</dbReference>
<dbReference type="InterPro" id="IPR012334">
    <property type="entry name" value="Pectin_lyas_fold"/>
</dbReference>
<dbReference type="AlphaFoldDB" id="A0A095Z7L2"/>
<feature type="domain" description="Carbohydrate-binding/sugar hydrolysis" evidence="2">
    <location>
        <begin position="47"/>
        <end position="198"/>
    </location>
</feature>
<evidence type="ECO:0000313" key="4">
    <source>
        <dbReference type="Proteomes" id="UP000029629"/>
    </source>
</evidence>
<dbReference type="InterPro" id="IPR022441">
    <property type="entry name" value="Para_beta_helix_rpt-2"/>
</dbReference>
<comment type="caution">
    <text evidence="3">The sequence shown here is derived from an EMBL/GenBank/DDBJ whole genome shotgun (WGS) entry which is preliminary data.</text>
</comment>
<keyword evidence="1" id="KW-0732">Signal</keyword>
<dbReference type="InterPro" id="IPR011050">
    <property type="entry name" value="Pectin_lyase_fold/virulence"/>
</dbReference>
<sequence length="435" mass="48786">MTLFRWQRLISLASSGLFGALMLHSAAHSDVHVVQDGDDLQAVLNAAQSGDTIQFESGQYEGQFVVDVNNLKLIGPDDHSAVLKGAREGRTLWIKSEDVTVRSLTVMNSGQSLSQMDAGIFLDKTAHRALIEKNHVLDNLVGVYLWGPHNVVVRENYIVGNNKLRMSERGNGVTVWNSPGSQVLKNDILNGRDGIFSNTSRENVFSGNTFRNLRYGVHYMYTNDSEVSDNISLDNDIGYAIMFSDRIQVLRNISINSRDQGVMMNYANHSTVIANAVHKAEKCVYFYNANINKITDNYFEQCEIGVHYTGAAQGNVIFNNAFVYNQTQVKYVGTRYEDWAYEGRGNYWSDHSGFDLDGDGISDTAYRPNDIIDQVIWRAPSSRILLNSPAVAVVRWAQSQFPALLPGGLMDSSPIMRMPQTQTYEKLQELLDERK</sequence>
<dbReference type="RefSeq" id="WP_036559621.1">
    <property type="nucleotide sequence ID" value="NZ_JRNI01000028.1"/>
</dbReference>
<dbReference type="Pfam" id="PF05048">
    <property type="entry name" value="NosD"/>
    <property type="match status" value="1"/>
</dbReference>
<accession>A0A095Z7L2</accession>
<evidence type="ECO:0000259" key="2">
    <source>
        <dbReference type="SMART" id="SM00722"/>
    </source>
</evidence>